<proteinExistence type="inferred from homology"/>
<name>A0A0V0Z0J7_9BILA</name>
<keyword evidence="4" id="KW-1185">Reference proteome</keyword>
<sequence length="181" mass="19706">LKLLRSTFIPCNVYKNRIHKHNIEKENTYKAILCKGATQDRGNFLASDAADNWVDGAGAVTAGDRHSFAVTLTDVVGNNNNVVKFLAYNNVPPGIPNVKTKSNVKEAGVIMISTADGVNDGAWIVHTVPGFPAAKTGYSWPPAEIAKGLLLICMTIAETQINAIGWYIAKSQLRHYFVLNH</sequence>
<dbReference type="GO" id="GO:0006309">
    <property type="term" value="P:apoptotic DNA fragmentation"/>
    <property type="evidence" value="ECO:0007669"/>
    <property type="project" value="TreeGrafter"/>
</dbReference>
<evidence type="ECO:0000313" key="3">
    <source>
        <dbReference type="EMBL" id="KRY05932.1"/>
    </source>
</evidence>
<dbReference type="EMBL" id="JYDQ01001028">
    <property type="protein sequence ID" value="KRY05932.1"/>
    <property type="molecule type" value="Genomic_DNA"/>
</dbReference>
<feature type="non-terminal residue" evidence="3">
    <location>
        <position position="1"/>
    </location>
</feature>
<dbReference type="PANTHER" id="PTHR10858:SF23">
    <property type="entry name" value="DEOXYRIBONUCLEASE II"/>
    <property type="match status" value="1"/>
</dbReference>
<comment type="caution">
    <text evidence="3">The sequence shown here is derived from an EMBL/GenBank/DDBJ whole genome shotgun (WGS) entry which is preliminary data.</text>
</comment>
<keyword evidence="2" id="KW-0378">Hydrolase</keyword>
<evidence type="ECO:0000256" key="2">
    <source>
        <dbReference type="ARBA" id="ARBA00022801"/>
    </source>
</evidence>
<dbReference type="GO" id="GO:0004531">
    <property type="term" value="F:deoxyribonuclease II activity"/>
    <property type="evidence" value="ECO:0007669"/>
    <property type="project" value="InterPro"/>
</dbReference>
<evidence type="ECO:0000256" key="1">
    <source>
        <dbReference type="ARBA" id="ARBA00007527"/>
    </source>
</evidence>
<feature type="non-terminal residue" evidence="3">
    <location>
        <position position="181"/>
    </location>
</feature>
<comment type="similarity">
    <text evidence="1">Belongs to the DNase II family.</text>
</comment>
<dbReference type="AlphaFoldDB" id="A0A0V0Z0J7"/>
<protein>
    <submittedName>
        <fullName evidence="3">Deoxyribonuclease-2-alpha</fullName>
    </submittedName>
</protein>
<evidence type="ECO:0000313" key="4">
    <source>
        <dbReference type="Proteomes" id="UP000054783"/>
    </source>
</evidence>
<dbReference type="OrthoDB" id="10261598at2759"/>
<dbReference type="Pfam" id="PF03265">
    <property type="entry name" value="DNase_II"/>
    <property type="match status" value="1"/>
</dbReference>
<organism evidence="3 4">
    <name type="scientific">Trichinella patagoniensis</name>
    <dbReference type="NCBI Taxonomy" id="990121"/>
    <lineage>
        <taxon>Eukaryota</taxon>
        <taxon>Metazoa</taxon>
        <taxon>Ecdysozoa</taxon>
        <taxon>Nematoda</taxon>
        <taxon>Enoplea</taxon>
        <taxon>Dorylaimia</taxon>
        <taxon>Trichinellida</taxon>
        <taxon>Trichinellidae</taxon>
        <taxon>Trichinella</taxon>
    </lineage>
</organism>
<accession>A0A0V0Z0J7</accession>
<dbReference type="Proteomes" id="UP000054783">
    <property type="component" value="Unassembled WGS sequence"/>
</dbReference>
<dbReference type="InterPro" id="IPR004947">
    <property type="entry name" value="DNase_II"/>
</dbReference>
<reference evidence="3 4" key="1">
    <citation type="submission" date="2015-01" db="EMBL/GenBank/DDBJ databases">
        <title>Evolution of Trichinella species and genotypes.</title>
        <authorList>
            <person name="Korhonen P.K."/>
            <person name="Edoardo P."/>
            <person name="Giuseppe L.R."/>
            <person name="Gasser R.B."/>
        </authorList>
    </citation>
    <scope>NUCLEOTIDE SEQUENCE [LARGE SCALE GENOMIC DNA]</scope>
    <source>
        <strain evidence="3">ISS2496</strain>
    </source>
</reference>
<gene>
    <name evidence="3" type="primary">Dnase2</name>
    <name evidence="3" type="ORF">T12_2347</name>
</gene>
<dbReference type="PANTHER" id="PTHR10858">
    <property type="entry name" value="DEOXYRIBONUCLEASE II"/>
    <property type="match status" value="1"/>
</dbReference>